<dbReference type="EMBL" id="CAJVQC010157183">
    <property type="protein sequence ID" value="CAG8847694.1"/>
    <property type="molecule type" value="Genomic_DNA"/>
</dbReference>
<dbReference type="Proteomes" id="UP000789920">
    <property type="component" value="Unassembled WGS sequence"/>
</dbReference>
<organism evidence="1 2">
    <name type="scientific">Racocetra persica</name>
    <dbReference type="NCBI Taxonomy" id="160502"/>
    <lineage>
        <taxon>Eukaryota</taxon>
        <taxon>Fungi</taxon>
        <taxon>Fungi incertae sedis</taxon>
        <taxon>Mucoromycota</taxon>
        <taxon>Glomeromycotina</taxon>
        <taxon>Glomeromycetes</taxon>
        <taxon>Diversisporales</taxon>
        <taxon>Gigasporaceae</taxon>
        <taxon>Racocetra</taxon>
    </lineage>
</organism>
<evidence type="ECO:0000313" key="1">
    <source>
        <dbReference type="EMBL" id="CAG8847694.1"/>
    </source>
</evidence>
<feature type="non-terminal residue" evidence="1">
    <location>
        <position position="1"/>
    </location>
</feature>
<reference evidence="1" key="1">
    <citation type="submission" date="2021-06" db="EMBL/GenBank/DDBJ databases">
        <authorList>
            <person name="Kallberg Y."/>
            <person name="Tangrot J."/>
            <person name="Rosling A."/>
        </authorList>
    </citation>
    <scope>NUCLEOTIDE SEQUENCE</scope>
    <source>
        <strain evidence="1">MA461A</strain>
    </source>
</reference>
<keyword evidence="2" id="KW-1185">Reference proteome</keyword>
<accession>A0ACA9SUT0</accession>
<name>A0ACA9SUT0_9GLOM</name>
<comment type="caution">
    <text evidence="1">The sequence shown here is derived from an EMBL/GenBank/DDBJ whole genome shotgun (WGS) entry which is preliminary data.</text>
</comment>
<evidence type="ECO:0000313" key="2">
    <source>
        <dbReference type="Proteomes" id="UP000789920"/>
    </source>
</evidence>
<sequence>NIPALSSQSWNKPLHQYFTSTKQFIHLFTSSLLPSNEYGFTVSDTNLKTNKTCNHFTFLPRYTLQSLPGVIPHFRSPNCGNMFDMDCLLIYFVT</sequence>
<proteinExistence type="predicted"/>
<gene>
    <name evidence="1" type="ORF">RPERSI_LOCUS34757</name>
</gene>
<protein>
    <submittedName>
        <fullName evidence="1">18038_t:CDS:1</fullName>
    </submittedName>
</protein>
<feature type="non-terminal residue" evidence="1">
    <location>
        <position position="94"/>
    </location>
</feature>